<evidence type="ECO:0000313" key="1">
    <source>
        <dbReference type="EMBL" id="KAG0146300.1"/>
    </source>
</evidence>
<dbReference type="EMBL" id="MU167263">
    <property type="protein sequence ID" value="KAG0146300.1"/>
    <property type="molecule type" value="Genomic_DNA"/>
</dbReference>
<sequence length="247" mass="27814">MTTNTKAQLDGKLVAWIDRDIIKPFCIVKVNTPLFGMYCPTPQMDQQFPHMMRAKNGSGSSAGALEPQSSAFARVDVYKIKILGLEKYNSESKNTNEKEDYKLAKGNDTDLHLQETKGKLTYQGQQPETAATKIQKKEATHWQIADDTQAESKVSPLWALQWMTDQLKHRSGLIEIGSYTRILETRGGVGVRKMQGSLMMEQLAGPWFTQTLGRAQTAPQPFQAYHMTIQSFPKRPPLRKGRNPSLI</sequence>
<dbReference type="Proteomes" id="UP000886653">
    <property type="component" value="Unassembled WGS sequence"/>
</dbReference>
<reference evidence="1" key="1">
    <citation type="submission" date="2013-11" db="EMBL/GenBank/DDBJ databases">
        <title>Genome sequence of the fusiform rust pathogen reveals effectors for host alternation and coevolution with pine.</title>
        <authorList>
            <consortium name="DOE Joint Genome Institute"/>
            <person name="Smith K."/>
            <person name="Pendleton A."/>
            <person name="Kubisiak T."/>
            <person name="Anderson C."/>
            <person name="Salamov A."/>
            <person name="Aerts A."/>
            <person name="Riley R."/>
            <person name="Clum A."/>
            <person name="Lindquist E."/>
            <person name="Ence D."/>
            <person name="Campbell M."/>
            <person name="Kronenberg Z."/>
            <person name="Feau N."/>
            <person name="Dhillon B."/>
            <person name="Hamelin R."/>
            <person name="Burleigh J."/>
            <person name="Smith J."/>
            <person name="Yandell M."/>
            <person name="Nelson C."/>
            <person name="Grigoriev I."/>
            <person name="Davis J."/>
        </authorList>
    </citation>
    <scope>NUCLEOTIDE SEQUENCE</scope>
    <source>
        <strain evidence="1">G11</strain>
    </source>
</reference>
<comment type="caution">
    <text evidence="1">The sequence shown here is derived from an EMBL/GenBank/DDBJ whole genome shotgun (WGS) entry which is preliminary data.</text>
</comment>
<protein>
    <submittedName>
        <fullName evidence="1">Uncharacterized protein</fullName>
    </submittedName>
</protein>
<evidence type="ECO:0000313" key="2">
    <source>
        <dbReference type="Proteomes" id="UP000886653"/>
    </source>
</evidence>
<gene>
    <name evidence="1" type="ORF">CROQUDRAFT_133256</name>
</gene>
<dbReference type="AlphaFoldDB" id="A0A9P6NMN5"/>
<keyword evidence="2" id="KW-1185">Reference proteome</keyword>
<proteinExistence type="predicted"/>
<organism evidence="1 2">
    <name type="scientific">Cronartium quercuum f. sp. fusiforme G11</name>
    <dbReference type="NCBI Taxonomy" id="708437"/>
    <lineage>
        <taxon>Eukaryota</taxon>
        <taxon>Fungi</taxon>
        <taxon>Dikarya</taxon>
        <taxon>Basidiomycota</taxon>
        <taxon>Pucciniomycotina</taxon>
        <taxon>Pucciniomycetes</taxon>
        <taxon>Pucciniales</taxon>
        <taxon>Coleosporiaceae</taxon>
        <taxon>Cronartium</taxon>
    </lineage>
</organism>
<name>A0A9P6NMN5_9BASI</name>
<accession>A0A9P6NMN5</accession>